<protein>
    <submittedName>
        <fullName evidence="2">Uncharacterized protein</fullName>
    </submittedName>
</protein>
<dbReference type="HOGENOM" id="CLU_3156168_0_0_10"/>
<dbReference type="EMBL" id="AMEQ01000025">
    <property type="protein sequence ID" value="EKY01533.1"/>
    <property type="molecule type" value="Genomic_DNA"/>
</dbReference>
<name>L1NDT3_9PORP</name>
<dbReference type="STRING" id="1127696.HMPREF9134_00910"/>
<feature type="transmembrane region" description="Helical" evidence="1">
    <location>
        <begin position="16"/>
        <end position="41"/>
    </location>
</feature>
<gene>
    <name evidence="2" type="ORF">HMPREF9134_00910</name>
</gene>
<dbReference type="Proteomes" id="UP000010408">
    <property type="component" value="Unassembled WGS sequence"/>
</dbReference>
<evidence type="ECO:0000256" key="1">
    <source>
        <dbReference type="SAM" id="Phobius"/>
    </source>
</evidence>
<evidence type="ECO:0000313" key="2">
    <source>
        <dbReference type="EMBL" id="EKY01533.1"/>
    </source>
</evidence>
<keyword evidence="1" id="KW-0472">Membrane</keyword>
<evidence type="ECO:0000313" key="3">
    <source>
        <dbReference type="Proteomes" id="UP000010408"/>
    </source>
</evidence>
<keyword evidence="1" id="KW-1133">Transmembrane helix</keyword>
<dbReference type="PATRIC" id="fig|1127696.3.peg.827"/>
<accession>L1NDT3</accession>
<reference evidence="2 3" key="1">
    <citation type="submission" date="2012-05" db="EMBL/GenBank/DDBJ databases">
        <authorList>
            <person name="Weinstock G."/>
            <person name="Sodergren E."/>
            <person name="Lobos E.A."/>
            <person name="Fulton L."/>
            <person name="Fulton R."/>
            <person name="Courtney L."/>
            <person name="Fronick C."/>
            <person name="O'Laughlin M."/>
            <person name="Godfrey J."/>
            <person name="Wilson R.M."/>
            <person name="Miner T."/>
            <person name="Farmer C."/>
            <person name="Delehaunty K."/>
            <person name="Cordes M."/>
            <person name="Minx P."/>
            <person name="Tomlinson C."/>
            <person name="Chen J."/>
            <person name="Wollam A."/>
            <person name="Pepin K.H."/>
            <person name="Bhonagiri V."/>
            <person name="Zhang X."/>
            <person name="Suruliraj S."/>
            <person name="Warren W."/>
            <person name="Mitreva M."/>
            <person name="Mardis E.R."/>
            <person name="Wilson R.K."/>
        </authorList>
    </citation>
    <scope>NUCLEOTIDE SEQUENCE [LARGE SCALE GENOMIC DNA]</scope>
    <source>
        <strain evidence="2 3">F0037</strain>
    </source>
</reference>
<sequence length="48" mass="5257">MRLTFSHDQYKDNHSMALGFCGIPWCGEALFGSGVLLRILIKGCGSLL</sequence>
<comment type="caution">
    <text evidence="2">The sequence shown here is derived from an EMBL/GenBank/DDBJ whole genome shotgun (WGS) entry which is preliminary data.</text>
</comment>
<organism evidence="2 3">
    <name type="scientific">Porphyromonas catoniae F0037</name>
    <dbReference type="NCBI Taxonomy" id="1127696"/>
    <lineage>
        <taxon>Bacteria</taxon>
        <taxon>Pseudomonadati</taxon>
        <taxon>Bacteroidota</taxon>
        <taxon>Bacteroidia</taxon>
        <taxon>Bacteroidales</taxon>
        <taxon>Porphyromonadaceae</taxon>
        <taxon>Porphyromonas</taxon>
    </lineage>
</organism>
<keyword evidence="1" id="KW-0812">Transmembrane</keyword>
<dbReference type="AlphaFoldDB" id="L1NDT3"/>
<proteinExistence type="predicted"/>